<feature type="transmembrane region" description="Helical" evidence="8">
    <location>
        <begin position="167"/>
        <end position="189"/>
    </location>
</feature>
<keyword evidence="11" id="KW-1185">Reference proteome</keyword>
<dbReference type="Gene3D" id="1.20.1250.20">
    <property type="entry name" value="MFS general substrate transporter like domains"/>
    <property type="match status" value="1"/>
</dbReference>
<protein>
    <submittedName>
        <fullName evidence="10">MFS transporter</fullName>
    </submittedName>
</protein>
<evidence type="ECO:0000256" key="3">
    <source>
        <dbReference type="ARBA" id="ARBA00022692"/>
    </source>
</evidence>
<dbReference type="PROSITE" id="PS50850">
    <property type="entry name" value="MFS"/>
    <property type="match status" value="1"/>
</dbReference>
<dbReference type="PRINTS" id="PR01036">
    <property type="entry name" value="TCRTETB"/>
</dbReference>
<dbReference type="SUPFAM" id="SSF103473">
    <property type="entry name" value="MFS general substrate transporter"/>
    <property type="match status" value="1"/>
</dbReference>
<feature type="compositionally biased region" description="Low complexity" evidence="7">
    <location>
        <begin position="32"/>
        <end position="60"/>
    </location>
</feature>
<evidence type="ECO:0000256" key="2">
    <source>
        <dbReference type="ARBA" id="ARBA00022448"/>
    </source>
</evidence>
<feature type="transmembrane region" description="Helical" evidence="8">
    <location>
        <begin position="494"/>
        <end position="514"/>
    </location>
</feature>
<dbReference type="CDD" id="cd17321">
    <property type="entry name" value="MFS_MMR_MDR_like"/>
    <property type="match status" value="1"/>
</dbReference>
<feature type="transmembrane region" description="Helical" evidence="8">
    <location>
        <begin position="459"/>
        <end position="482"/>
    </location>
</feature>
<feature type="transmembrane region" description="Helical" evidence="8">
    <location>
        <begin position="268"/>
        <end position="286"/>
    </location>
</feature>
<comment type="subcellular location">
    <subcellularLocation>
        <location evidence="1">Cell membrane</location>
        <topology evidence="1">Multi-pass membrane protein</topology>
    </subcellularLocation>
</comment>
<feature type="transmembrane region" description="Helical" evidence="8">
    <location>
        <begin position="419"/>
        <end position="447"/>
    </location>
</feature>
<feature type="transmembrane region" description="Helical" evidence="8">
    <location>
        <begin position="75"/>
        <end position="97"/>
    </location>
</feature>
<proteinExistence type="predicted"/>
<reference evidence="10 11" key="1">
    <citation type="submission" date="2020-03" db="EMBL/GenBank/DDBJ databases">
        <title>WGS of actinomycetes isolated from Thailand.</title>
        <authorList>
            <person name="Thawai C."/>
        </authorList>
    </citation>
    <scope>NUCLEOTIDE SEQUENCE [LARGE SCALE GENOMIC DNA]</scope>
    <source>
        <strain evidence="10 11">PRB2-1</strain>
    </source>
</reference>
<feature type="compositionally biased region" description="Pro residues" evidence="7">
    <location>
        <begin position="1"/>
        <end position="11"/>
    </location>
</feature>
<feature type="transmembrane region" description="Helical" evidence="8">
    <location>
        <begin position="393"/>
        <end position="413"/>
    </location>
</feature>
<accession>A0ABX0ZJB7</accession>
<feature type="transmembrane region" description="Helical" evidence="8">
    <location>
        <begin position="201"/>
        <end position="227"/>
    </location>
</feature>
<comment type="caution">
    <text evidence="10">The sequence shown here is derived from an EMBL/GenBank/DDBJ whole genome shotgun (WGS) entry which is preliminary data.</text>
</comment>
<gene>
    <name evidence="10" type="ORF">HCN08_05410</name>
</gene>
<dbReference type="Proteomes" id="UP000734511">
    <property type="component" value="Unassembled WGS sequence"/>
</dbReference>
<evidence type="ECO:0000256" key="1">
    <source>
        <dbReference type="ARBA" id="ARBA00004651"/>
    </source>
</evidence>
<dbReference type="InterPro" id="IPR011701">
    <property type="entry name" value="MFS"/>
</dbReference>
<dbReference type="EMBL" id="JAATEJ010000003">
    <property type="protein sequence ID" value="NJP42851.1"/>
    <property type="molecule type" value="Genomic_DNA"/>
</dbReference>
<feature type="transmembrane region" description="Helical" evidence="8">
    <location>
        <begin position="359"/>
        <end position="381"/>
    </location>
</feature>
<evidence type="ECO:0000259" key="9">
    <source>
        <dbReference type="PROSITE" id="PS50850"/>
    </source>
</evidence>
<keyword evidence="3 8" id="KW-0812">Transmembrane</keyword>
<sequence>MTPPGSGPVRPPGEAAAAPGAGTAPAAPPLGPGASPAPGAVPVAASGAGHAPGPGPTTASVPPPSPDAQAAAQPYALLGVALGYFMVLLDMTVLSVAEPDLAGALGGSVAGLQWAVTGYTVAFGALLLSAGAVSDRFGAHRLFRGGVAVFGVGSAMCAAAPNVWTLVILRAVLGVAAAACVPSSMALITRLYPEPARRARAIAVWAAVSGAALAAGPIAGGLLVGLAGWRAVFLVNVPIAALTLALVAGRAVHCAADPARRIDRTGQVLACAALALGTDALIALGGRHWAHTAWSCGAALAAGWAFAVRERRSPAPVLARAVLRAPGMAVMLLAGAAVGFALTGVLFVLPLLLQQRLGYSAIGTGLAFLPMTLPTAFNPLLTGRIVVRTGPRGPVLAGLCLLAAGGALMAAAVGTGAPYALLAAGLAGCGFGVSCALPALTTAVVGLAPQGTAGAAGGLFNAVRQLGATAGVAVLGAFATVAPHHGAGRADHRVALALLLAGAVCAAAALLAAASRPDRRPQDRTTVGP</sequence>
<dbReference type="InterPro" id="IPR036259">
    <property type="entry name" value="MFS_trans_sf"/>
</dbReference>
<feature type="region of interest" description="Disordered" evidence="7">
    <location>
        <begin position="1"/>
        <end position="67"/>
    </location>
</feature>
<evidence type="ECO:0000256" key="7">
    <source>
        <dbReference type="SAM" id="MobiDB-lite"/>
    </source>
</evidence>
<evidence type="ECO:0000313" key="10">
    <source>
        <dbReference type="EMBL" id="NJP42851.1"/>
    </source>
</evidence>
<name>A0ABX0ZJB7_9ACTN</name>
<keyword evidence="2" id="KW-0813">Transport</keyword>
<dbReference type="InterPro" id="IPR020846">
    <property type="entry name" value="MFS_dom"/>
</dbReference>
<dbReference type="PANTHER" id="PTHR42718:SF9">
    <property type="entry name" value="MAJOR FACILITATOR SUPERFAMILY MULTIDRUG TRANSPORTER MFSC"/>
    <property type="match status" value="1"/>
</dbReference>
<feature type="transmembrane region" description="Helical" evidence="8">
    <location>
        <begin position="292"/>
        <end position="308"/>
    </location>
</feature>
<dbReference type="Gene3D" id="1.20.1720.10">
    <property type="entry name" value="Multidrug resistance protein D"/>
    <property type="match status" value="1"/>
</dbReference>
<organism evidence="10 11">
    <name type="scientific">Actinacidiphila epipremni</name>
    <dbReference type="NCBI Taxonomy" id="2053013"/>
    <lineage>
        <taxon>Bacteria</taxon>
        <taxon>Bacillati</taxon>
        <taxon>Actinomycetota</taxon>
        <taxon>Actinomycetes</taxon>
        <taxon>Kitasatosporales</taxon>
        <taxon>Streptomycetaceae</taxon>
        <taxon>Actinacidiphila</taxon>
    </lineage>
</organism>
<dbReference type="PANTHER" id="PTHR42718">
    <property type="entry name" value="MAJOR FACILITATOR SUPERFAMILY MULTIDRUG TRANSPORTER MFSC"/>
    <property type="match status" value="1"/>
</dbReference>
<keyword evidence="5 8" id="KW-0472">Membrane</keyword>
<evidence type="ECO:0000256" key="6">
    <source>
        <dbReference type="ARBA" id="ARBA00023251"/>
    </source>
</evidence>
<dbReference type="Pfam" id="PF07690">
    <property type="entry name" value="MFS_1"/>
    <property type="match status" value="1"/>
</dbReference>
<feature type="transmembrane region" description="Helical" evidence="8">
    <location>
        <begin position="233"/>
        <end position="256"/>
    </location>
</feature>
<evidence type="ECO:0000256" key="4">
    <source>
        <dbReference type="ARBA" id="ARBA00022989"/>
    </source>
</evidence>
<feature type="transmembrane region" description="Helical" evidence="8">
    <location>
        <begin position="142"/>
        <end position="161"/>
    </location>
</feature>
<keyword evidence="6" id="KW-0046">Antibiotic resistance</keyword>
<feature type="compositionally biased region" description="Low complexity" evidence="7">
    <location>
        <begin position="12"/>
        <end position="25"/>
    </location>
</feature>
<feature type="domain" description="Major facilitator superfamily (MFS) profile" evidence="9">
    <location>
        <begin position="76"/>
        <end position="520"/>
    </location>
</feature>
<evidence type="ECO:0000256" key="5">
    <source>
        <dbReference type="ARBA" id="ARBA00023136"/>
    </source>
</evidence>
<feature type="transmembrane region" description="Helical" evidence="8">
    <location>
        <begin position="329"/>
        <end position="353"/>
    </location>
</feature>
<evidence type="ECO:0000313" key="11">
    <source>
        <dbReference type="Proteomes" id="UP000734511"/>
    </source>
</evidence>
<evidence type="ECO:0000256" key="8">
    <source>
        <dbReference type="SAM" id="Phobius"/>
    </source>
</evidence>
<keyword evidence="4 8" id="KW-1133">Transmembrane helix</keyword>
<feature type="transmembrane region" description="Helical" evidence="8">
    <location>
        <begin position="109"/>
        <end position="130"/>
    </location>
</feature>